<dbReference type="Pfam" id="PF00535">
    <property type="entry name" value="Glycos_transf_2"/>
    <property type="match status" value="1"/>
</dbReference>
<proteinExistence type="predicted"/>
<dbReference type="RefSeq" id="WP_237823339.1">
    <property type="nucleotide sequence ID" value="NZ_JAKLTQ010000015.1"/>
</dbReference>
<dbReference type="InterPro" id="IPR029044">
    <property type="entry name" value="Nucleotide-diphossugar_trans"/>
</dbReference>
<organism evidence="2 3">
    <name type="scientific">Arthrobacter hankyongi</name>
    <dbReference type="NCBI Taxonomy" id="2904801"/>
    <lineage>
        <taxon>Bacteria</taxon>
        <taxon>Bacillati</taxon>
        <taxon>Actinomycetota</taxon>
        <taxon>Actinomycetes</taxon>
        <taxon>Micrococcales</taxon>
        <taxon>Micrococcaceae</taxon>
        <taxon>Arthrobacter</taxon>
    </lineage>
</organism>
<gene>
    <name evidence="2" type="ORF">LVY72_17500</name>
</gene>
<name>A0ABS9LB50_9MICC</name>
<dbReference type="EMBL" id="JAKLTQ010000015">
    <property type="protein sequence ID" value="MCG2623692.1"/>
    <property type="molecule type" value="Genomic_DNA"/>
</dbReference>
<dbReference type="CDD" id="cd00761">
    <property type="entry name" value="Glyco_tranf_GTA_type"/>
    <property type="match status" value="1"/>
</dbReference>
<evidence type="ECO:0000313" key="2">
    <source>
        <dbReference type="EMBL" id="MCG2623692.1"/>
    </source>
</evidence>
<comment type="caution">
    <text evidence="2">The sequence shown here is derived from an EMBL/GenBank/DDBJ whole genome shotgun (WGS) entry which is preliminary data.</text>
</comment>
<evidence type="ECO:0000313" key="3">
    <source>
        <dbReference type="Proteomes" id="UP001165368"/>
    </source>
</evidence>
<dbReference type="Proteomes" id="UP001165368">
    <property type="component" value="Unassembled WGS sequence"/>
</dbReference>
<dbReference type="Gene3D" id="3.90.550.10">
    <property type="entry name" value="Spore Coat Polysaccharide Biosynthesis Protein SpsA, Chain A"/>
    <property type="match status" value="1"/>
</dbReference>
<protein>
    <submittedName>
        <fullName evidence="2">Glycosyltransferase</fullName>
    </submittedName>
</protein>
<feature type="domain" description="Glycosyltransferase 2-like" evidence="1">
    <location>
        <begin position="2"/>
        <end position="82"/>
    </location>
</feature>
<sequence length="257" mass="29217">ANPEPRGLATARNQGLDAATGRYLAFLDPDDWLAPGHLEVLTREIQRLGVDFLRVDHVRHTEGVRTAHRAPQARRGVALDPREDIQPSHLSTMVDYPFAWAGIFDRKLAEAGLLHFIDGLHTAEDRPWIWRLHLQAESYAVVDQLGILYRRGVSSSLSQIFDRRQLDFLPSYQEVFRLVAADREAGRFWPKAARQFYAIACHHLGRSQQMAHDVRRDLRAGIRAAVAQLPADVARDALADLDPKRRKVMTKVLRSKK</sequence>
<feature type="non-terminal residue" evidence="2">
    <location>
        <position position="1"/>
    </location>
</feature>
<evidence type="ECO:0000259" key="1">
    <source>
        <dbReference type="Pfam" id="PF00535"/>
    </source>
</evidence>
<accession>A0ABS9LB50</accession>
<keyword evidence="3" id="KW-1185">Reference proteome</keyword>
<dbReference type="SUPFAM" id="SSF53448">
    <property type="entry name" value="Nucleotide-diphospho-sugar transferases"/>
    <property type="match status" value="1"/>
</dbReference>
<reference evidence="2" key="1">
    <citation type="submission" date="2022-01" db="EMBL/GenBank/DDBJ databases">
        <authorList>
            <person name="Jo J.-H."/>
            <person name="Im W.-T."/>
        </authorList>
    </citation>
    <scope>NUCLEOTIDE SEQUENCE</scope>
    <source>
        <strain evidence="2">I2-34</strain>
    </source>
</reference>
<dbReference type="InterPro" id="IPR001173">
    <property type="entry name" value="Glyco_trans_2-like"/>
</dbReference>